<dbReference type="InterPro" id="IPR011990">
    <property type="entry name" value="TPR-like_helical_dom_sf"/>
</dbReference>
<keyword evidence="3" id="KW-1185">Reference proteome</keyword>
<comment type="caution">
    <text evidence="2">The sequence shown here is derived from an EMBL/GenBank/DDBJ whole genome shotgun (WGS) entry which is preliminary data.</text>
</comment>
<keyword evidence="1" id="KW-0812">Transmembrane</keyword>
<protein>
    <submittedName>
        <fullName evidence="2">Uncharacterized protein</fullName>
    </submittedName>
</protein>
<name>A0A5A8F8P6_9BACT</name>
<evidence type="ECO:0000313" key="2">
    <source>
        <dbReference type="EMBL" id="KAA0259061.1"/>
    </source>
</evidence>
<dbReference type="InterPro" id="IPR019734">
    <property type="entry name" value="TPR_rpt"/>
</dbReference>
<evidence type="ECO:0000256" key="1">
    <source>
        <dbReference type="SAM" id="Phobius"/>
    </source>
</evidence>
<dbReference type="RefSeq" id="WP_149265818.1">
    <property type="nucleotide sequence ID" value="NZ_VFJB01000003.1"/>
</dbReference>
<dbReference type="Pfam" id="PF13181">
    <property type="entry name" value="TPR_8"/>
    <property type="match status" value="1"/>
</dbReference>
<accession>A0A5A8F8P6</accession>
<dbReference type="Gene3D" id="1.25.40.10">
    <property type="entry name" value="Tetratricopeptide repeat domain"/>
    <property type="match status" value="1"/>
</dbReference>
<dbReference type="AlphaFoldDB" id="A0A5A8F8P6"/>
<dbReference type="EMBL" id="VFJB01000003">
    <property type="protein sequence ID" value="KAA0259061.1"/>
    <property type="molecule type" value="Genomic_DNA"/>
</dbReference>
<organism evidence="2 3">
    <name type="scientific">Deferribacter autotrophicus</name>
    <dbReference type="NCBI Taxonomy" id="500465"/>
    <lineage>
        <taxon>Bacteria</taxon>
        <taxon>Pseudomonadati</taxon>
        <taxon>Deferribacterota</taxon>
        <taxon>Deferribacteres</taxon>
        <taxon>Deferribacterales</taxon>
        <taxon>Deferribacteraceae</taxon>
        <taxon>Deferribacter</taxon>
    </lineage>
</organism>
<keyword evidence="1" id="KW-1133">Transmembrane helix</keyword>
<evidence type="ECO:0000313" key="3">
    <source>
        <dbReference type="Proteomes" id="UP000322876"/>
    </source>
</evidence>
<dbReference type="SUPFAM" id="SSF48452">
    <property type="entry name" value="TPR-like"/>
    <property type="match status" value="1"/>
</dbReference>
<keyword evidence="1" id="KW-0472">Membrane</keyword>
<gene>
    <name evidence="2" type="ORF">FHQ18_03670</name>
</gene>
<feature type="transmembrane region" description="Helical" evidence="1">
    <location>
        <begin position="25"/>
        <end position="43"/>
    </location>
</feature>
<reference evidence="2 3" key="1">
    <citation type="submission" date="2019-06" db="EMBL/GenBank/DDBJ databases">
        <title>Genomic insights into carbon and energy metabolism of Deferribacter autotrophicus revealed new metabolic traits in the phylum Deferribacteres.</title>
        <authorList>
            <person name="Slobodkin A.I."/>
            <person name="Slobodkina G.B."/>
            <person name="Allioux M."/>
            <person name="Alain K."/>
            <person name="Jebbar M."/>
            <person name="Shadrin V."/>
            <person name="Kublanov I.V."/>
            <person name="Toshchakov S.V."/>
            <person name="Bonch-Osmolovskaya E.A."/>
        </authorList>
    </citation>
    <scope>NUCLEOTIDE SEQUENCE [LARGE SCALE GENOMIC DNA]</scope>
    <source>
        <strain evidence="2 3">SL50</strain>
    </source>
</reference>
<proteinExistence type="predicted"/>
<dbReference type="OrthoDB" id="9787150at2"/>
<dbReference type="Proteomes" id="UP000322876">
    <property type="component" value="Unassembled WGS sequence"/>
</dbReference>
<sequence length="239" mass="28178">MLTLLISLSVSLLAALGLYFVTYNYIWSLMLMVVLILALNFFIGRHFLKKLTTVFQEIEKDLKNNRFEKAINRLKNAYSFSKWQFFVKEQINSQIGIILYMQKKFNEAKDYLEKGFAKNWMGMAMLATLYFKEKNYEKVKSTMEKAIKNAPKEGFLYSLYAYFLTEMGEKDKAIEILVKGSKKAPLDEKLESNLEALKNGKKMKMRNYGTLWLQLNIEKMPQGFKPYQMVLARQKIRRR</sequence>